<evidence type="ECO:0000256" key="1">
    <source>
        <dbReference type="SAM" id="Phobius"/>
    </source>
</evidence>
<dbReference type="EMBL" id="CAXLJM020000034">
    <property type="protein sequence ID" value="CAL8103176.1"/>
    <property type="molecule type" value="Genomic_DNA"/>
</dbReference>
<keyword evidence="1" id="KW-0812">Transmembrane</keyword>
<protein>
    <recommendedName>
        <fullName evidence="4">Gustatory receptor</fullName>
    </recommendedName>
</protein>
<feature type="transmembrane region" description="Helical" evidence="1">
    <location>
        <begin position="339"/>
        <end position="359"/>
    </location>
</feature>
<gene>
    <name evidence="2" type="ORF">ODALV1_LOCUS11372</name>
</gene>
<reference evidence="2 3" key="1">
    <citation type="submission" date="2024-08" db="EMBL/GenBank/DDBJ databases">
        <authorList>
            <person name="Cucini C."/>
            <person name="Frati F."/>
        </authorList>
    </citation>
    <scope>NUCLEOTIDE SEQUENCE [LARGE SCALE GENOMIC DNA]</scope>
</reference>
<feature type="transmembrane region" description="Helical" evidence="1">
    <location>
        <begin position="307"/>
        <end position="333"/>
    </location>
</feature>
<dbReference type="Proteomes" id="UP001642540">
    <property type="component" value="Unassembled WGS sequence"/>
</dbReference>
<evidence type="ECO:0008006" key="4">
    <source>
        <dbReference type="Google" id="ProtNLM"/>
    </source>
</evidence>
<sequence>MDVIEPRKATVDFKPLEVSQVSNCKDRYHSTHLYLVIPGNVCDTIKIVSTICLHKTNFMGWIFMWIDTITSVYLPVILWTCDNDYYHFIAAFGGFRDTERMANTSINLAYFVGQTIIRLIVVWNRKKLTNFHQSVNSKILHLILQSQTLPQKQMYINWLSEIANSIRFTCYFVTGMTTLNFLFAFGSYTIAGYKNSVPLLQLFVLGVMVSDFSSIIVLYGSVTLWIICYIKCIILGLRIVQQECYNLSRDHSLFEISGTAKLFEWKKSNNMQKMSEEVSVNEEPHMRKLIRDYESLRELVSEMKKGYLSNLIVIWFASALAILLHQCFMTLVWIRMTQLYSIVGLATTQVFNFFIIFMLCDSGEQLTSQVCGLLSTYMIILLQFRDSEPGQGTPRNQTTDQLT</sequence>
<feature type="transmembrane region" description="Helical" evidence="1">
    <location>
        <begin position="168"/>
        <end position="190"/>
    </location>
</feature>
<feature type="transmembrane region" description="Helical" evidence="1">
    <location>
        <begin position="105"/>
        <end position="123"/>
    </location>
</feature>
<accession>A0ABP1QHK3</accession>
<name>A0ABP1QHK3_9HEXA</name>
<evidence type="ECO:0000313" key="2">
    <source>
        <dbReference type="EMBL" id="CAL8103176.1"/>
    </source>
</evidence>
<comment type="caution">
    <text evidence="2">The sequence shown here is derived from an EMBL/GenBank/DDBJ whole genome shotgun (WGS) entry which is preliminary data.</text>
</comment>
<organism evidence="2 3">
    <name type="scientific">Orchesella dallaii</name>
    <dbReference type="NCBI Taxonomy" id="48710"/>
    <lineage>
        <taxon>Eukaryota</taxon>
        <taxon>Metazoa</taxon>
        <taxon>Ecdysozoa</taxon>
        <taxon>Arthropoda</taxon>
        <taxon>Hexapoda</taxon>
        <taxon>Collembola</taxon>
        <taxon>Entomobryomorpha</taxon>
        <taxon>Entomobryoidea</taxon>
        <taxon>Orchesellidae</taxon>
        <taxon>Orchesellinae</taxon>
        <taxon>Orchesella</taxon>
    </lineage>
</organism>
<keyword evidence="1" id="KW-0472">Membrane</keyword>
<feature type="transmembrane region" description="Helical" evidence="1">
    <location>
        <begin position="202"/>
        <end position="230"/>
    </location>
</feature>
<proteinExistence type="predicted"/>
<feature type="transmembrane region" description="Helical" evidence="1">
    <location>
        <begin position="58"/>
        <end position="78"/>
    </location>
</feature>
<keyword evidence="3" id="KW-1185">Reference proteome</keyword>
<keyword evidence="1" id="KW-1133">Transmembrane helix</keyword>
<evidence type="ECO:0000313" key="3">
    <source>
        <dbReference type="Proteomes" id="UP001642540"/>
    </source>
</evidence>